<keyword evidence="11" id="KW-1185">Reference proteome</keyword>
<dbReference type="PRINTS" id="PR00410">
    <property type="entry name" value="PHEHYDRXLASE"/>
</dbReference>
<dbReference type="InterPro" id="IPR008333">
    <property type="entry name" value="Cbr1-like_FAD-bd_dom"/>
</dbReference>
<dbReference type="InterPro" id="IPR001709">
    <property type="entry name" value="Flavoprot_Pyr_Nucl_cyt_Rdtase"/>
</dbReference>
<keyword evidence="4" id="KW-0479">Metal-binding</keyword>
<proteinExistence type="predicted"/>
<evidence type="ECO:0000256" key="2">
    <source>
        <dbReference type="ARBA" id="ARBA00022630"/>
    </source>
</evidence>
<evidence type="ECO:0000313" key="10">
    <source>
        <dbReference type="EMBL" id="AKT39050.1"/>
    </source>
</evidence>
<dbReference type="CDD" id="cd00322">
    <property type="entry name" value="FNR_like"/>
    <property type="match status" value="1"/>
</dbReference>
<reference evidence="10 11" key="1">
    <citation type="submission" date="2015-07" db="EMBL/GenBank/DDBJ databases">
        <title>Genome analysis of myxobacterium Chondromyces crocatus Cm c5 reveals a high potential for natural compound synthesis and the genetic basis for the loss of fruiting body formation.</title>
        <authorList>
            <person name="Zaburannyi N."/>
            <person name="Bunk B."/>
            <person name="Maier J."/>
            <person name="Overmann J."/>
            <person name="Mueller R."/>
        </authorList>
    </citation>
    <scope>NUCLEOTIDE SEQUENCE [LARGE SCALE GENOMIC DNA]</scope>
    <source>
        <strain evidence="10 11">Cm c5</strain>
    </source>
</reference>
<keyword evidence="8" id="KW-0411">Iron-sulfur</keyword>
<dbReference type="PANTHER" id="PTHR47354:SF6">
    <property type="entry name" value="NADH OXIDOREDUCTASE HCR"/>
    <property type="match status" value="1"/>
</dbReference>
<dbReference type="Proteomes" id="UP000067626">
    <property type="component" value="Chromosome"/>
</dbReference>
<dbReference type="STRING" id="52.CMC5_031960"/>
<dbReference type="EMBL" id="CP012159">
    <property type="protein sequence ID" value="AKT39050.1"/>
    <property type="molecule type" value="Genomic_DNA"/>
</dbReference>
<dbReference type="KEGG" id="ccro:CMC5_031960"/>
<dbReference type="Pfam" id="PF00175">
    <property type="entry name" value="NAD_binding_1"/>
    <property type="match status" value="1"/>
</dbReference>
<feature type="domain" description="FAD-binding FR-type" evidence="9">
    <location>
        <begin position="4"/>
        <end position="106"/>
    </location>
</feature>
<dbReference type="PANTHER" id="PTHR47354">
    <property type="entry name" value="NADH OXIDOREDUCTASE HCR"/>
    <property type="match status" value="1"/>
</dbReference>
<dbReference type="AlphaFoldDB" id="A0A0K1EDV1"/>
<keyword evidence="6" id="KW-0560">Oxidoreductase</keyword>
<protein>
    <submittedName>
        <fullName evidence="10">Oxidoreductase FAD-binding subunit</fullName>
    </submittedName>
</protein>
<evidence type="ECO:0000313" key="11">
    <source>
        <dbReference type="Proteomes" id="UP000067626"/>
    </source>
</evidence>
<dbReference type="InterPro" id="IPR017938">
    <property type="entry name" value="Riboflavin_synthase-like_b-brl"/>
</dbReference>
<evidence type="ECO:0000256" key="8">
    <source>
        <dbReference type="ARBA" id="ARBA00023014"/>
    </source>
</evidence>
<dbReference type="InterPro" id="IPR001433">
    <property type="entry name" value="OxRdtase_FAD/NAD-bd"/>
</dbReference>
<comment type="cofactor">
    <cofactor evidence="1">
        <name>FAD</name>
        <dbReference type="ChEBI" id="CHEBI:57692"/>
    </cofactor>
</comment>
<dbReference type="InterPro" id="IPR017927">
    <property type="entry name" value="FAD-bd_FR_type"/>
</dbReference>
<dbReference type="GO" id="GO:0051537">
    <property type="term" value="F:2 iron, 2 sulfur cluster binding"/>
    <property type="evidence" value="ECO:0007669"/>
    <property type="project" value="UniProtKB-KW"/>
</dbReference>
<keyword evidence="3" id="KW-0001">2Fe-2S</keyword>
<keyword evidence="5" id="KW-0274">FAD</keyword>
<evidence type="ECO:0000256" key="7">
    <source>
        <dbReference type="ARBA" id="ARBA00023004"/>
    </source>
</evidence>
<keyword evidence="7" id="KW-0408">Iron</keyword>
<dbReference type="PROSITE" id="PS51384">
    <property type="entry name" value="FAD_FR"/>
    <property type="match status" value="1"/>
</dbReference>
<accession>A0A0K1EDV1</accession>
<keyword evidence="2" id="KW-0285">Flavoprotein</keyword>
<dbReference type="OrthoDB" id="9784483at2"/>
<dbReference type="SUPFAM" id="SSF63380">
    <property type="entry name" value="Riboflavin synthase domain-like"/>
    <property type="match status" value="1"/>
</dbReference>
<dbReference type="GO" id="GO:0016491">
    <property type="term" value="F:oxidoreductase activity"/>
    <property type="evidence" value="ECO:0007669"/>
    <property type="project" value="UniProtKB-KW"/>
</dbReference>
<evidence type="ECO:0000259" key="9">
    <source>
        <dbReference type="PROSITE" id="PS51384"/>
    </source>
</evidence>
<organism evidence="10 11">
    <name type="scientific">Chondromyces crocatus</name>
    <dbReference type="NCBI Taxonomy" id="52"/>
    <lineage>
        <taxon>Bacteria</taxon>
        <taxon>Pseudomonadati</taxon>
        <taxon>Myxococcota</taxon>
        <taxon>Polyangia</taxon>
        <taxon>Polyangiales</taxon>
        <taxon>Polyangiaceae</taxon>
        <taxon>Chondromyces</taxon>
    </lineage>
</organism>
<dbReference type="SUPFAM" id="SSF52343">
    <property type="entry name" value="Ferredoxin reductase-like, C-terminal NADP-linked domain"/>
    <property type="match status" value="1"/>
</dbReference>
<dbReference type="PRINTS" id="PR00371">
    <property type="entry name" value="FPNCR"/>
</dbReference>
<evidence type="ECO:0000256" key="3">
    <source>
        <dbReference type="ARBA" id="ARBA00022714"/>
    </source>
</evidence>
<gene>
    <name evidence="10" type="ORF">CMC5_031960</name>
</gene>
<evidence type="ECO:0000256" key="4">
    <source>
        <dbReference type="ARBA" id="ARBA00022723"/>
    </source>
</evidence>
<dbReference type="InterPro" id="IPR039261">
    <property type="entry name" value="FNR_nucleotide-bd"/>
</dbReference>
<dbReference type="InterPro" id="IPR050415">
    <property type="entry name" value="MRET"/>
</dbReference>
<sequence>MPSAAPFDARLIAVRKLSPGVREMIFERVDGEPFVFDAGQWVNLLLPLPEGEVRRAYSIASAPAGTPRFELAVTRVEGGPGSEFLHAMEVGACVRAIGPHGLFTRSPQDPAPALFVATGTGITPLRSMLHAALRAGSGARMWILFGARFEEDILYRQELMELSRGSDRIRFEVTLSQGGASWSGRRGYVQQHVPELLAELTAKQAVDDPGGVGPHLYICGLERMVNAVRELSRGTLGVERKRVHVERYD</sequence>
<evidence type="ECO:0000256" key="1">
    <source>
        <dbReference type="ARBA" id="ARBA00001974"/>
    </source>
</evidence>
<evidence type="ECO:0000256" key="5">
    <source>
        <dbReference type="ARBA" id="ARBA00022827"/>
    </source>
</evidence>
<name>A0A0K1EDV1_CHOCO</name>
<dbReference type="Pfam" id="PF00970">
    <property type="entry name" value="FAD_binding_6"/>
    <property type="match status" value="1"/>
</dbReference>
<dbReference type="GO" id="GO:0046872">
    <property type="term" value="F:metal ion binding"/>
    <property type="evidence" value="ECO:0007669"/>
    <property type="project" value="UniProtKB-KW"/>
</dbReference>
<dbReference type="Gene3D" id="3.40.50.80">
    <property type="entry name" value="Nucleotide-binding domain of ferredoxin-NADP reductase (FNR) module"/>
    <property type="match status" value="1"/>
</dbReference>
<dbReference type="Gene3D" id="2.40.30.10">
    <property type="entry name" value="Translation factors"/>
    <property type="match status" value="1"/>
</dbReference>
<evidence type="ECO:0000256" key="6">
    <source>
        <dbReference type="ARBA" id="ARBA00023002"/>
    </source>
</evidence>